<feature type="domain" description="Alpha-L-rhamnosidase six-hairpin glycosidase" evidence="2">
    <location>
        <begin position="264"/>
        <end position="482"/>
    </location>
</feature>
<dbReference type="GO" id="GO:0005975">
    <property type="term" value="P:carbohydrate metabolic process"/>
    <property type="evidence" value="ECO:0007669"/>
    <property type="project" value="InterPro"/>
</dbReference>
<evidence type="ECO:0000313" key="3">
    <source>
        <dbReference type="EMBL" id="KAJ3566319.1"/>
    </source>
</evidence>
<dbReference type="VEuPathDB" id="FungiDB:F4678DRAFT_23202"/>
<sequence length="706" mass="77212">MAPSLYLTLLSLATWLLSLLSIAQQTSAQSCWKDTPCSGPKVPVYPGEWDVNNFAPNSRNVAPVAVYDLQSGQKTADWPVPITISSDSSGIYLDFGKEVGGLVTIKFSVNSVTANGPPDGDSLGLAFSEARNFVGHSSDSSNGEYARPDGAIYTTFSETGNFTYTMPIEFLRGGFRYLTLFVQGEGASVAIYDVALELSFQPTWPNLRAYQGYFHSNDDLLNKIWYSGAYTLQLNAIAPSTGRIWPPPSIAWENNALLGPGNTINVDGAKRDRTVWPGDMGVAGPASFYSTGDLESIRNSLESLYDLQAGSGLLPFSGKPLNASDSDTYHMWTMIGLYNYALLSGDVDFVRAQWQRYILAMNLVISQIDPIVGLLDITSHPNDWGRFHSDGYLASAQMLAYHTLTTGATLAYWVGDTTSLDATWLFIAERLKETINRKLWDEKAGAFKDNYGPFDTGLHPQDGNSLAILLGVVKGTGKKGQAISSWLTTNWRDIGPESPELPGEVSPFITSFEIQAHLLARQPQRALDLIRTSWGWYLHNENGTQSSMIEGYLTDGTFGYRHDAGYEEVYSYTSHAHGWSTGPVTALTEHALGLSVTGLGGREIRFAPQLGDLKDVQGGFVTQFGKYRARLRLNETSGCILAELEVPQEVITEVVLLPGKCKTGSSSSVTYNGREVDMADLDTEDISEDARLYSTIVPGGTHTFEY</sequence>
<dbReference type="InterPro" id="IPR035396">
    <property type="entry name" value="Bac_rhamnosid6H"/>
</dbReference>
<dbReference type="PANTHER" id="PTHR34987">
    <property type="entry name" value="C, PUTATIVE (AFU_ORTHOLOGUE AFUA_3G02880)-RELATED"/>
    <property type="match status" value="1"/>
</dbReference>
<dbReference type="EMBL" id="JANPWZ010001371">
    <property type="protein sequence ID" value="KAJ3566319.1"/>
    <property type="molecule type" value="Genomic_DNA"/>
</dbReference>
<proteinExistence type="predicted"/>
<dbReference type="Pfam" id="PF17389">
    <property type="entry name" value="Bac_rhamnosid6H"/>
    <property type="match status" value="1"/>
</dbReference>
<comment type="caution">
    <text evidence="3">The sequence shown here is derived from an EMBL/GenBank/DDBJ whole genome shotgun (WGS) entry which is preliminary data.</text>
</comment>
<evidence type="ECO:0000259" key="2">
    <source>
        <dbReference type="Pfam" id="PF17389"/>
    </source>
</evidence>
<protein>
    <recommendedName>
        <fullName evidence="2">Alpha-L-rhamnosidase six-hairpin glycosidase domain-containing protein</fullName>
    </recommendedName>
</protein>
<organism evidence="3 4">
    <name type="scientific">Xylaria arbuscula</name>
    <dbReference type="NCBI Taxonomy" id="114810"/>
    <lineage>
        <taxon>Eukaryota</taxon>
        <taxon>Fungi</taxon>
        <taxon>Dikarya</taxon>
        <taxon>Ascomycota</taxon>
        <taxon>Pezizomycotina</taxon>
        <taxon>Sordariomycetes</taxon>
        <taxon>Xylariomycetidae</taxon>
        <taxon>Xylariales</taxon>
        <taxon>Xylariaceae</taxon>
        <taxon>Xylaria</taxon>
    </lineage>
</organism>
<dbReference type="InterPro" id="IPR008928">
    <property type="entry name" value="6-hairpin_glycosidase_sf"/>
</dbReference>
<dbReference type="Proteomes" id="UP001148614">
    <property type="component" value="Unassembled WGS sequence"/>
</dbReference>
<evidence type="ECO:0000256" key="1">
    <source>
        <dbReference type="SAM" id="SignalP"/>
    </source>
</evidence>
<gene>
    <name evidence="3" type="ORF">NPX13_g7177</name>
</gene>
<dbReference type="SUPFAM" id="SSF48208">
    <property type="entry name" value="Six-hairpin glycosidases"/>
    <property type="match status" value="1"/>
</dbReference>
<dbReference type="GO" id="GO:0003824">
    <property type="term" value="F:catalytic activity"/>
    <property type="evidence" value="ECO:0007669"/>
    <property type="project" value="UniProtKB-ARBA"/>
</dbReference>
<evidence type="ECO:0000313" key="4">
    <source>
        <dbReference type="Proteomes" id="UP001148614"/>
    </source>
</evidence>
<accession>A0A9W8NB21</accession>
<name>A0A9W8NB21_9PEZI</name>
<feature type="signal peptide" evidence="1">
    <location>
        <begin position="1"/>
        <end position="28"/>
    </location>
</feature>
<keyword evidence="1" id="KW-0732">Signal</keyword>
<reference evidence="3" key="1">
    <citation type="submission" date="2022-07" db="EMBL/GenBank/DDBJ databases">
        <title>Genome Sequence of Xylaria arbuscula.</title>
        <authorList>
            <person name="Buettner E."/>
        </authorList>
    </citation>
    <scope>NUCLEOTIDE SEQUENCE</scope>
    <source>
        <strain evidence="3">VT107</strain>
    </source>
</reference>
<keyword evidence="4" id="KW-1185">Reference proteome</keyword>
<dbReference type="Gene3D" id="1.50.10.10">
    <property type="match status" value="1"/>
</dbReference>
<dbReference type="PANTHER" id="PTHR34987:SF5">
    <property type="entry name" value="ALPHA-RHAMNOSIDASE"/>
    <property type="match status" value="1"/>
</dbReference>
<dbReference type="InterPro" id="IPR012341">
    <property type="entry name" value="6hp_glycosidase-like_sf"/>
</dbReference>
<dbReference type="AlphaFoldDB" id="A0A9W8NB21"/>
<feature type="chain" id="PRO_5040798698" description="Alpha-L-rhamnosidase six-hairpin glycosidase domain-containing protein" evidence="1">
    <location>
        <begin position="29"/>
        <end position="706"/>
    </location>
</feature>
<dbReference type="Gene3D" id="2.60.420.10">
    <property type="entry name" value="Maltose phosphorylase, domain 3"/>
    <property type="match status" value="1"/>
</dbReference>